<sequence length="103" mass="12222">MYRNNIVTQLQTQLNEITRLYHTEHMLNKKLQQKIAELNKTATSESLTCNICLNTAKKHRCVLNNCVMCLCDECKEKQDKQFNKCLICKDRIAADYFYNWELN</sequence>
<keyword evidence="2" id="KW-1185">Reference proteome</keyword>
<proteinExistence type="predicted"/>
<evidence type="ECO:0000313" key="2">
    <source>
        <dbReference type="Proteomes" id="UP000244773"/>
    </source>
</evidence>
<dbReference type="Gene3D" id="3.30.40.10">
    <property type="entry name" value="Zinc/RING finger domain, C3HC4 (zinc finger)"/>
    <property type="match status" value="1"/>
</dbReference>
<dbReference type="Proteomes" id="UP000244773">
    <property type="component" value="Segment"/>
</dbReference>
<name>A0A2P0VMU5_9VIRU</name>
<dbReference type="EMBL" id="KY322437">
    <property type="protein sequence ID" value="AUF82227.1"/>
    <property type="molecule type" value="Genomic_DNA"/>
</dbReference>
<dbReference type="InterPro" id="IPR013083">
    <property type="entry name" value="Znf_RING/FYVE/PHD"/>
</dbReference>
<protein>
    <submittedName>
        <fullName evidence="1">Putative RING finger domain-containing protein</fullName>
    </submittedName>
</protein>
<organism evidence="1">
    <name type="scientific">Tetraselmis virus 1</name>
    <dbReference type="NCBI Taxonomy" id="2060617"/>
    <lineage>
        <taxon>Viruses</taxon>
        <taxon>Varidnaviria</taxon>
        <taxon>Bamfordvirae</taxon>
        <taxon>Nucleocytoviricota</taxon>
        <taxon>Megaviricetes</taxon>
        <taxon>Imitervirales</taxon>
        <taxon>Allomimiviridae</taxon>
        <taxon>Oceanusvirus</taxon>
        <taxon>Oceanusvirus kaneohense</taxon>
    </lineage>
</organism>
<gene>
    <name evidence="1" type="ORF">TetV_135</name>
</gene>
<accession>A0A2P0VMU5</accession>
<reference evidence="1" key="1">
    <citation type="journal article" date="2018" name="Virology">
        <title>A giant virus infecting green algae encodes key fermentation genes.</title>
        <authorList>
            <person name="Schvarcz C.R."/>
            <person name="Steward G.F."/>
        </authorList>
    </citation>
    <scope>NUCLEOTIDE SEQUENCE [LARGE SCALE GENOMIC DNA]</scope>
</reference>
<evidence type="ECO:0000313" key="1">
    <source>
        <dbReference type="EMBL" id="AUF82227.1"/>
    </source>
</evidence>